<evidence type="ECO:0000256" key="14">
    <source>
        <dbReference type="HAMAP-Rule" id="MF_00180"/>
    </source>
</evidence>
<dbReference type="STRING" id="1072685.IX83_03455"/>
<dbReference type="SUPFAM" id="SSF55821">
    <property type="entry name" value="YrdC/RibB"/>
    <property type="match status" value="1"/>
</dbReference>
<dbReference type="RefSeq" id="WP_038499171.1">
    <property type="nucleotide sequence ID" value="NZ_AFWK01000019.1"/>
</dbReference>
<keyword evidence="9 14" id="KW-0686">Riboflavin biosynthesis</keyword>
<evidence type="ECO:0000259" key="15">
    <source>
        <dbReference type="Pfam" id="PF00925"/>
    </source>
</evidence>
<feature type="binding site" evidence="14">
    <location>
        <position position="36"/>
    </location>
    <ligand>
        <name>D-ribulose 5-phosphate</name>
        <dbReference type="ChEBI" id="CHEBI:58121"/>
    </ligand>
</feature>
<protein>
    <recommendedName>
        <fullName evidence="8 14">3,4-dihydroxy-2-butanone 4-phosphate synthase</fullName>
        <shortName evidence="14">DHBP synthase</shortName>
        <ecNumber evidence="7 14">4.1.99.12</ecNumber>
    </recommendedName>
</protein>
<comment type="catalytic activity">
    <reaction evidence="1 14">
        <text>D-ribulose 5-phosphate = (2S)-2-hydroxy-3-oxobutyl phosphate + formate + H(+)</text>
        <dbReference type="Rhea" id="RHEA:18457"/>
        <dbReference type="ChEBI" id="CHEBI:15378"/>
        <dbReference type="ChEBI" id="CHEBI:15740"/>
        <dbReference type="ChEBI" id="CHEBI:58121"/>
        <dbReference type="ChEBI" id="CHEBI:58830"/>
        <dbReference type="EC" id="4.1.99.12"/>
    </reaction>
</comment>
<evidence type="ECO:0000256" key="4">
    <source>
        <dbReference type="ARBA" id="ARBA00004904"/>
    </source>
</evidence>
<dbReference type="Pfam" id="PF00926">
    <property type="entry name" value="DHBP_synthase"/>
    <property type="match status" value="1"/>
</dbReference>
<dbReference type="GO" id="GO:0008686">
    <property type="term" value="F:3,4-dihydroxy-2-butanone-4-phosphate synthase activity"/>
    <property type="evidence" value="ECO:0007669"/>
    <property type="project" value="UniProtKB-UniRule"/>
</dbReference>
<dbReference type="EMBL" id="CP009238">
    <property type="protein sequence ID" value="AIL32485.1"/>
    <property type="molecule type" value="Genomic_DNA"/>
</dbReference>
<dbReference type="Proteomes" id="UP000028945">
    <property type="component" value="Chromosome"/>
</dbReference>
<evidence type="ECO:0000256" key="10">
    <source>
        <dbReference type="ARBA" id="ARBA00022723"/>
    </source>
</evidence>
<reference evidence="16 17" key="1">
    <citation type="journal article" date="2014" name="BMC Genomics">
        <title>A genomic perspective on a new bacterial genus and species from the Alcaligenaceae family, Basilea psittacipulmonis.</title>
        <authorList>
            <person name="Whiteson K.L."/>
            <person name="Hernandez D."/>
            <person name="Lazarevic V."/>
            <person name="Gaia N."/>
            <person name="Farinelli L."/>
            <person name="Francois P."/>
            <person name="Pilo P."/>
            <person name="Frey J."/>
            <person name="Schrenzel J."/>
        </authorList>
    </citation>
    <scope>NUCLEOTIDE SEQUENCE [LARGE SCALE GENOMIC DNA]</scope>
    <source>
        <strain evidence="16 17">DSM 24701</strain>
    </source>
</reference>
<dbReference type="InterPro" id="IPR017945">
    <property type="entry name" value="DHBP_synth_RibB-like_a/b_dom"/>
</dbReference>
<dbReference type="eggNOG" id="COG0108">
    <property type="taxonomic scope" value="Bacteria"/>
</dbReference>
<evidence type="ECO:0000256" key="6">
    <source>
        <dbReference type="ARBA" id="ARBA00008976"/>
    </source>
</evidence>
<feature type="binding site" evidence="14">
    <location>
        <begin position="31"/>
        <end position="32"/>
    </location>
    <ligand>
        <name>D-ribulose 5-phosphate</name>
        <dbReference type="ChEBI" id="CHEBI:58121"/>
    </ligand>
</feature>
<dbReference type="PANTHER" id="PTHR21327:SF34">
    <property type="entry name" value="3,4-DIHYDROXY-2-BUTANONE 4-PHOSPHATE SYNTHASE"/>
    <property type="match status" value="1"/>
</dbReference>
<dbReference type="InterPro" id="IPR032677">
    <property type="entry name" value="GTP_cyclohydro_II"/>
</dbReference>
<dbReference type="Gene3D" id="3.40.50.10990">
    <property type="entry name" value="GTP cyclohydrolase II"/>
    <property type="match status" value="1"/>
</dbReference>
<comment type="cofactor">
    <cofactor evidence="14">
        <name>Mg(2+)</name>
        <dbReference type="ChEBI" id="CHEBI:18420"/>
    </cofactor>
    <cofactor evidence="14">
        <name>Mn(2+)</name>
        <dbReference type="ChEBI" id="CHEBI:29035"/>
    </cofactor>
    <text evidence="14">Binds 2 divalent metal cations per subunit. Magnesium or manganese.</text>
</comment>
<evidence type="ECO:0000256" key="8">
    <source>
        <dbReference type="ARBA" id="ARBA00018836"/>
    </source>
</evidence>
<accession>A0A077DC72</accession>
<comment type="cofactor">
    <cofactor evidence="2">
        <name>Mn(2+)</name>
        <dbReference type="ChEBI" id="CHEBI:29035"/>
    </cofactor>
</comment>
<dbReference type="UniPathway" id="UPA00275">
    <property type="reaction ID" value="UER00399"/>
</dbReference>
<feature type="site" description="Essential for catalytic activity" evidence="14">
    <location>
        <position position="130"/>
    </location>
</feature>
<feature type="site" description="Essential for catalytic activity" evidence="14">
    <location>
        <position position="168"/>
    </location>
</feature>
<evidence type="ECO:0000313" key="17">
    <source>
        <dbReference type="Proteomes" id="UP000028945"/>
    </source>
</evidence>
<dbReference type="GO" id="GO:0005829">
    <property type="term" value="C:cytosol"/>
    <property type="evidence" value="ECO:0007669"/>
    <property type="project" value="TreeGrafter"/>
</dbReference>
<dbReference type="AlphaFoldDB" id="A0A077DC72"/>
<dbReference type="NCBIfam" id="TIGR00506">
    <property type="entry name" value="ribB"/>
    <property type="match status" value="1"/>
</dbReference>
<name>A0A077DC72_9BURK</name>
<feature type="domain" description="GTP cyclohydrolase II" evidence="15">
    <location>
        <begin position="212"/>
        <end position="368"/>
    </location>
</feature>
<dbReference type="PANTHER" id="PTHR21327">
    <property type="entry name" value="GTP CYCLOHYDROLASE II-RELATED"/>
    <property type="match status" value="1"/>
</dbReference>
<dbReference type="HOGENOM" id="CLU_020273_1_2_4"/>
<organism evidence="16 17">
    <name type="scientific">Basilea psittacipulmonis DSM 24701</name>
    <dbReference type="NCBI Taxonomy" id="1072685"/>
    <lineage>
        <taxon>Bacteria</taxon>
        <taxon>Pseudomonadati</taxon>
        <taxon>Pseudomonadota</taxon>
        <taxon>Betaproteobacteria</taxon>
        <taxon>Burkholderiales</taxon>
        <taxon>Alcaligenaceae</taxon>
        <taxon>Basilea</taxon>
    </lineage>
</organism>
<dbReference type="NCBIfam" id="NF010626">
    <property type="entry name" value="PRK14019.1"/>
    <property type="match status" value="1"/>
</dbReference>
<comment type="subunit">
    <text evidence="14">Homodimer.</text>
</comment>
<evidence type="ECO:0000256" key="12">
    <source>
        <dbReference type="ARBA" id="ARBA00023211"/>
    </source>
</evidence>
<dbReference type="Pfam" id="PF00925">
    <property type="entry name" value="GTP_cyclohydro2"/>
    <property type="match status" value="1"/>
</dbReference>
<dbReference type="InterPro" id="IPR036144">
    <property type="entry name" value="RibA-like_sf"/>
</dbReference>
<evidence type="ECO:0000256" key="13">
    <source>
        <dbReference type="ARBA" id="ARBA00023239"/>
    </source>
</evidence>
<feature type="binding site" evidence="14">
    <location>
        <begin position="144"/>
        <end position="148"/>
    </location>
    <ligand>
        <name>D-ribulose 5-phosphate</name>
        <dbReference type="ChEBI" id="CHEBI:58121"/>
    </ligand>
</feature>
<gene>
    <name evidence="14" type="primary">ribB</name>
    <name evidence="16" type="ORF">IX83_03455</name>
</gene>
<comment type="similarity">
    <text evidence="6">In the C-terminal section; belongs to the GTP cyclohydrolase II family.</text>
</comment>
<dbReference type="SUPFAM" id="SSF142695">
    <property type="entry name" value="RibA-like"/>
    <property type="match status" value="1"/>
</dbReference>
<feature type="binding site" evidence="14">
    <location>
        <position position="32"/>
    </location>
    <ligand>
        <name>Mg(2+)</name>
        <dbReference type="ChEBI" id="CHEBI:18420"/>
        <label>1</label>
    </ligand>
</feature>
<evidence type="ECO:0000256" key="9">
    <source>
        <dbReference type="ARBA" id="ARBA00022619"/>
    </source>
</evidence>
<evidence type="ECO:0000313" key="16">
    <source>
        <dbReference type="EMBL" id="AIL32485.1"/>
    </source>
</evidence>
<keyword evidence="12 14" id="KW-0464">Manganese</keyword>
<feature type="binding site" evidence="14">
    <location>
        <position position="147"/>
    </location>
    <ligand>
        <name>Mg(2+)</name>
        <dbReference type="ChEBI" id="CHEBI:18420"/>
        <label>2</label>
    </ligand>
</feature>
<dbReference type="GO" id="GO:0030145">
    <property type="term" value="F:manganese ion binding"/>
    <property type="evidence" value="ECO:0007669"/>
    <property type="project" value="UniProtKB-UniRule"/>
</dbReference>
<comment type="similarity">
    <text evidence="5">In the N-terminal section; belongs to the DHBP synthase family.</text>
</comment>
<dbReference type="HAMAP" id="MF_00180">
    <property type="entry name" value="RibB"/>
    <property type="match status" value="1"/>
</dbReference>
<evidence type="ECO:0000256" key="3">
    <source>
        <dbReference type="ARBA" id="ARBA00002284"/>
    </source>
</evidence>
<dbReference type="OrthoDB" id="9793111at2"/>
<dbReference type="InterPro" id="IPR000422">
    <property type="entry name" value="DHBP_synthase_RibB"/>
</dbReference>
<dbReference type="PIRSF" id="PIRSF001259">
    <property type="entry name" value="RibA"/>
    <property type="match status" value="1"/>
</dbReference>
<keyword evidence="17" id="KW-1185">Reference proteome</keyword>
<dbReference type="KEGG" id="bpsi:IX83_03455"/>
<comment type="similarity">
    <text evidence="14">Belongs to the DHBP synthase family.</text>
</comment>
<dbReference type="EC" id="4.1.99.12" evidence="7 14"/>
<evidence type="ECO:0000256" key="11">
    <source>
        <dbReference type="ARBA" id="ARBA00022842"/>
    </source>
</evidence>
<evidence type="ECO:0000256" key="1">
    <source>
        <dbReference type="ARBA" id="ARBA00000141"/>
    </source>
</evidence>
<evidence type="ECO:0000256" key="2">
    <source>
        <dbReference type="ARBA" id="ARBA00001936"/>
    </source>
</evidence>
<evidence type="ECO:0000256" key="7">
    <source>
        <dbReference type="ARBA" id="ARBA00012153"/>
    </source>
</evidence>
<dbReference type="GO" id="GO:0009231">
    <property type="term" value="P:riboflavin biosynthetic process"/>
    <property type="evidence" value="ECO:0007669"/>
    <property type="project" value="UniProtKB-UniRule"/>
</dbReference>
<comment type="pathway">
    <text evidence="4 14">Cofactor biosynthesis; riboflavin biosynthesis; 2-hydroxy-3-oxobutyl phosphate from D-ribulose 5-phosphate: step 1/1.</text>
</comment>
<keyword evidence="11 14" id="KW-0460">Magnesium</keyword>
<proteinExistence type="inferred from homology"/>
<dbReference type="GO" id="GO:0003935">
    <property type="term" value="F:GTP cyclohydrolase II activity"/>
    <property type="evidence" value="ECO:0007669"/>
    <property type="project" value="TreeGrafter"/>
</dbReference>
<dbReference type="GO" id="GO:0000287">
    <property type="term" value="F:magnesium ion binding"/>
    <property type="evidence" value="ECO:0007669"/>
    <property type="project" value="UniProtKB-UniRule"/>
</dbReference>
<dbReference type="Gene3D" id="3.90.870.10">
    <property type="entry name" value="DHBP synthase"/>
    <property type="match status" value="1"/>
</dbReference>
<comment type="function">
    <text evidence="3 14">Catalyzes the conversion of D-ribulose 5-phosphate to formate and 3,4-dihydroxy-2-butanone 4-phosphate.</text>
</comment>
<evidence type="ECO:0000256" key="5">
    <source>
        <dbReference type="ARBA" id="ARBA00005520"/>
    </source>
</evidence>
<sequence>MMNENQIATTEEIVEELRQGRMVIMVDDEDRENEGDILMASDYITPEAINFMATHARGLICMTITAEQANQLNLHSMAQVNGSSFGTNFTQSIEAAEGVTTGISAADRALTIKVASRPNAKPTDIVSPGHIFPCRAVPGGVLVRAGHTEAGCDLTKLANLTPSATICEIMNEDGTMARLPDLMKFAEKHQLKIGTIADLIQYRIEHETMIERIGEHTLNTVWGNLQAIAYKDKAFGAVHIALVYGQIKAGEDVLVRVHEPTSVLDLLDRSGDHSWGFNDAIKAIKEHGVGVVVMLNCQGSEENLLSKIAQWRQPAVKSQEKKVSDRYDLRNYGIGAQILRDVGVDTMQLLAVPRKMPSMAGYGLTVTGFKTLQD</sequence>
<feature type="binding site" evidence="14">
    <location>
        <position position="32"/>
    </location>
    <ligand>
        <name>Mg(2+)</name>
        <dbReference type="ChEBI" id="CHEBI:18420"/>
        <label>2</label>
    </ligand>
</feature>
<dbReference type="FunFam" id="3.90.870.10:FF:000001">
    <property type="entry name" value="Riboflavin biosynthesis protein RibBA"/>
    <property type="match status" value="1"/>
</dbReference>
<keyword evidence="13 14" id="KW-0456">Lyase</keyword>
<keyword evidence="10 14" id="KW-0479">Metal-binding</keyword>